<feature type="signal peptide" evidence="1">
    <location>
        <begin position="1"/>
        <end position="23"/>
    </location>
</feature>
<keyword evidence="1" id="KW-0732">Signal</keyword>
<feature type="chain" id="PRO_5040749538" description="SHOCT domain-containing protein" evidence="1">
    <location>
        <begin position="24"/>
        <end position="72"/>
    </location>
</feature>
<comment type="caution">
    <text evidence="2">The sequence shown here is derived from an EMBL/GenBank/DDBJ whole genome shotgun (WGS) entry which is preliminary data.</text>
</comment>
<reference evidence="2 3" key="1">
    <citation type="journal article" date="2020" name="Microorganisms">
        <title>Osmotic Adaptation and Compatible Solute Biosynthesis of Phototrophic Bacteria as Revealed from Genome Analyses.</title>
        <authorList>
            <person name="Imhoff J.F."/>
            <person name="Rahn T."/>
            <person name="Kunzel S."/>
            <person name="Keller A."/>
            <person name="Neulinger S.C."/>
        </authorList>
    </citation>
    <scope>NUCLEOTIDE SEQUENCE [LARGE SCALE GENOMIC DNA]</scope>
    <source>
        <strain evidence="2 3">DSM 25653</strain>
    </source>
</reference>
<gene>
    <name evidence="2" type="ORF">CKO42_07620</name>
</gene>
<evidence type="ECO:0000313" key="2">
    <source>
        <dbReference type="EMBL" id="MBK1618310.1"/>
    </source>
</evidence>
<name>A0A9X0W7D5_9GAMM</name>
<keyword evidence="3" id="KW-1185">Reference proteome</keyword>
<dbReference type="EMBL" id="NRRY01000009">
    <property type="protein sequence ID" value="MBK1618310.1"/>
    <property type="molecule type" value="Genomic_DNA"/>
</dbReference>
<dbReference type="RefSeq" id="WP_200241439.1">
    <property type="nucleotide sequence ID" value="NZ_JAXUFI010000004.1"/>
</dbReference>
<proteinExistence type="predicted"/>
<evidence type="ECO:0000313" key="3">
    <source>
        <dbReference type="Proteomes" id="UP001138768"/>
    </source>
</evidence>
<sequence>MPTTVIRRCAICILLTLSLAACGGGGAKTNVSATSTTMGQELMDLNASYEQGLISAQEYKRAKKDILHKYDQ</sequence>
<protein>
    <recommendedName>
        <fullName evidence="4">SHOCT domain-containing protein</fullName>
    </recommendedName>
</protein>
<dbReference type="PROSITE" id="PS51257">
    <property type="entry name" value="PROKAR_LIPOPROTEIN"/>
    <property type="match status" value="1"/>
</dbReference>
<dbReference type="Proteomes" id="UP001138768">
    <property type="component" value="Unassembled WGS sequence"/>
</dbReference>
<evidence type="ECO:0000256" key="1">
    <source>
        <dbReference type="SAM" id="SignalP"/>
    </source>
</evidence>
<accession>A0A9X0W7D5</accession>
<dbReference type="AlphaFoldDB" id="A0A9X0W7D5"/>
<evidence type="ECO:0008006" key="4">
    <source>
        <dbReference type="Google" id="ProtNLM"/>
    </source>
</evidence>
<organism evidence="2 3">
    <name type="scientific">Lamprobacter modestohalophilus</name>
    <dbReference type="NCBI Taxonomy" id="1064514"/>
    <lineage>
        <taxon>Bacteria</taxon>
        <taxon>Pseudomonadati</taxon>
        <taxon>Pseudomonadota</taxon>
        <taxon>Gammaproteobacteria</taxon>
        <taxon>Chromatiales</taxon>
        <taxon>Chromatiaceae</taxon>
        <taxon>Lamprobacter</taxon>
    </lineage>
</organism>